<dbReference type="RefSeq" id="XP_004989696.1">
    <property type="nucleotide sequence ID" value="XM_004989639.1"/>
</dbReference>
<dbReference type="InterPro" id="IPR037351">
    <property type="entry name" value="Murr1"/>
</dbReference>
<evidence type="ECO:0000256" key="1">
    <source>
        <dbReference type="ARBA" id="ARBA00016551"/>
    </source>
</evidence>
<proteinExistence type="inferred from homology"/>
<dbReference type="PANTHER" id="PTHR21199:SF1">
    <property type="entry name" value="COMM DOMAIN-CONTAINING PROTEIN 1"/>
    <property type="match status" value="1"/>
</dbReference>
<evidence type="ECO:0000313" key="5">
    <source>
        <dbReference type="Proteomes" id="UP000007799"/>
    </source>
</evidence>
<dbReference type="FunCoup" id="F2UMM4">
    <property type="interactions" value="400"/>
</dbReference>
<dbReference type="InParanoid" id="F2UMM4"/>
<dbReference type="Pfam" id="PF07258">
    <property type="entry name" value="COMM_domain"/>
    <property type="match status" value="1"/>
</dbReference>
<sequence>MATTAKGFQQVCTAVARRKYFGDDIADSDIHEAVAPDVTADVFAQTVTLASNLIDDAVNASLELSQLAECLEDKGLTLSEEQQAGFGKFWKSYKPKINHALAQASAWNTQLQDINWRVDVTTQTAAQDEVNEPTAVLEFVLNDGEHVHVEADKAGVDKLKIELSRIAAALEQAQAS</sequence>
<evidence type="ECO:0000259" key="3">
    <source>
        <dbReference type="PROSITE" id="PS51269"/>
    </source>
</evidence>
<dbReference type="eggNOG" id="ENOG502RXN6">
    <property type="taxonomic scope" value="Eukaryota"/>
</dbReference>
<dbReference type="KEGG" id="sre:PTSG_09440"/>
<protein>
    <recommendedName>
        <fullName evidence="1">COMM domain-containing protein 1</fullName>
    </recommendedName>
</protein>
<dbReference type="GeneID" id="16070247"/>
<evidence type="ECO:0000256" key="2">
    <source>
        <dbReference type="ARBA" id="ARBA00093455"/>
    </source>
</evidence>
<dbReference type="EMBL" id="GL832982">
    <property type="protein sequence ID" value="EGD78373.1"/>
    <property type="molecule type" value="Genomic_DNA"/>
</dbReference>
<dbReference type="OrthoDB" id="10251426at2759"/>
<feature type="domain" description="COMM" evidence="3">
    <location>
        <begin position="110"/>
        <end position="174"/>
    </location>
</feature>
<accession>F2UMM4</accession>
<dbReference type="Proteomes" id="UP000007799">
    <property type="component" value="Unassembled WGS sequence"/>
</dbReference>
<dbReference type="OMA" id="DMKWRID"/>
<evidence type="ECO:0000313" key="4">
    <source>
        <dbReference type="EMBL" id="EGD78373.1"/>
    </source>
</evidence>
<dbReference type="GO" id="GO:0032434">
    <property type="term" value="P:regulation of proteasomal ubiquitin-dependent protein catabolic process"/>
    <property type="evidence" value="ECO:0007669"/>
    <property type="project" value="TreeGrafter"/>
</dbReference>
<dbReference type="GO" id="GO:0031398">
    <property type="term" value="P:positive regulation of protein ubiquitination"/>
    <property type="evidence" value="ECO:0007669"/>
    <property type="project" value="TreeGrafter"/>
</dbReference>
<organism evidence="4 5">
    <name type="scientific">Salpingoeca rosetta (strain ATCC 50818 / BSB-021)</name>
    <dbReference type="NCBI Taxonomy" id="946362"/>
    <lineage>
        <taxon>Eukaryota</taxon>
        <taxon>Choanoflagellata</taxon>
        <taxon>Craspedida</taxon>
        <taxon>Salpingoecidae</taxon>
        <taxon>Salpingoeca</taxon>
    </lineage>
</organism>
<dbReference type="InterPro" id="IPR033776">
    <property type="entry name" value="COMMD1_N"/>
</dbReference>
<dbReference type="GO" id="GO:0055070">
    <property type="term" value="P:copper ion homeostasis"/>
    <property type="evidence" value="ECO:0007669"/>
    <property type="project" value="InterPro"/>
</dbReference>
<dbReference type="Pfam" id="PF17221">
    <property type="entry name" value="COMMD1_N"/>
    <property type="match status" value="1"/>
</dbReference>
<keyword evidence="5" id="KW-1185">Reference proteome</keyword>
<dbReference type="AlphaFoldDB" id="F2UMM4"/>
<dbReference type="GO" id="GO:0005768">
    <property type="term" value="C:endosome"/>
    <property type="evidence" value="ECO:0007669"/>
    <property type="project" value="TreeGrafter"/>
</dbReference>
<dbReference type="STRING" id="946362.F2UMM4"/>
<dbReference type="PROSITE" id="PS51269">
    <property type="entry name" value="COMM"/>
    <property type="match status" value="1"/>
</dbReference>
<reference evidence="4" key="1">
    <citation type="submission" date="2009-08" db="EMBL/GenBank/DDBJ databases">
        <title>Annotation of Salpingoeca rosetta.</title>
        <authorList>
            <consortium name="The Broad Institute Genome Sequencing Platform"/>
            <person name="Russ C."/>
            <person name="Cuomo C."/>
            <person name="Burger G."/>
            <person name="Gray M.W."/>
            <person name="Holland P.W.H."/>
            <person name="King N."/>
            <person name="Lang F.B.F."/>
            <person name="Roger A.J."/>
            <person name="Ruiz-Trillo I."/>
            <person name="Young S.K."/>
            <person name="Zeng Q."/>
            <person name="Gargeya S."/>
            <person name="Alvarado L."/>
            <person name="Berlin A."/>
            <person name="Chapman S.B."/>
            <person name="Chen Z."/>
            <person name="Freedman E."/>
            <person name="Gellesch M."/>
            <person name="Goldberg J."/>
            <person name="Griggs A."/>
            <person name="Gujja S."/>
            <person name="Heilman E."/>
            <person name="Heiman D."/>
            <person name="Howarth C."/>
            <person name="Mehta T."/>
            <person name="Neiman D."/>
            <person name="Pearson M."/>
            <person name="Roberts A."/>
            <person name="Saif S."/>
            <person name="Shea T."/>
            <person name="Shenoy N."/>
            <person name="Sisk P."/>
            <person name="Stolte C."/>
            <person name="Sykes S."/>
            <person name="White J."/>
            <person name="Yandava C."/>
            <person name="Haas B."/>
            <person name="Nusbaum C."/>
            <person name="Birren B."/>
        </authorList>
    </citation>
    <scope>NUCLEOTIDE SEQUENCE</scope>
    <source>
        <strain evidence="4">ATCC 50818</strain>
    </source>
</reference>
<comment type="similarity">
    <text evidence="2">Belongs to the COMM domain-containing protein 1 family.</text>
</comment>
<dbReference type="GO" id="GO:2000009">
    <property type="term" value="P:negative regulation of protein localization to cell surface"/>
    <property type="evidence" value="ECO:0007669"/>
    <property type="project" value="TreeGrafter"/>
</dbReference>
<dbReference type="InterPro" id="IPR017920">
    <property type="entry name" value="COMM"/>
</dbReference>
<gene>
    <name evidence="4" type="ORF">PTSG_09440</name>
</gene>
<dbReference type="GO" id="GO:1902306">
    <property type="term" value="P:negative regulation of sodium ion transmembrane transport"/>
    <property type="evidence" value="ECO:0007669"/>
    <property type="project" value="TreeGrafter"/>
</dbReference>
<name>F2UMM4_SALR5</name>
<dbReference type="PANTHER" id="PTHR21199">
    <property type="entry name" value="COMM DOMAIN-CONTAINING PROTEIN 1"/>
    <property type="match status" value="1"/>
</dbReference>